<reference evidence="2" key="1">
    <citation type="journal article" date="2021" name="Nat. Commun.">
        <title>Genetic determinants of endophytism in the Arabidopsis root mycobiome.</title>
        <authorList>
            <person name="Mesny F."/>
            <person name="Miyauchi S."/>
            <person name="Thiergart T."/>
            <person name="Pickel B."/>
            <person name="Atanasova L."/>
            <person name="Karlsson M."/>
            <person name="Huettel B."/>
            <person name="Barry K.W."/>
            <person name="Haridas S."/>
            <person name="Chen C."/>
            <person name="Bauer D."/>
            <person name="Andreopoulos W."/>
            <person name="Pangilinan J."/>
            <person name="LaButti K."/>
            <person name="Riley R."/>
            <person name="Lipzen A."/>
            <person name="Clum A."/>
            <person name="Drula E."/>
            <person name="Henrissat B."/>
            <person name="Kohler A."/>
            <person name="Grigoriev I.V."/>
            <person name="Martin F.M."/>
            <person name="Hacquard S."/>
        </authorList>
    </citation>
    <scope>NUCLEOTIDE SEQUENCE</scope>
    <source>
        <strain evidence="2">MPI-SDFR-AT-0073</strain>
    </source>
</reference>
<sequence length="123" mass="14456">MQRENEQIQRENQELLKHIEELRASQKCQEQMLERQNVLICAMETQQAKAECFLSEQNNYNSAAHSQHPRAPPESYPYDELMALVETYRDESRISNTLKRKAEDVTSGDVKRQALYEIQPTQE</sequence>
<name>A0A9P8UV30_9PEZI</name>
<dbReference type="EMBL" id="JAGPXC010000001">
    <property type="protein sequence ID" value="KAH6658870.1"/>
    <property type="molecule type" value="Genomic_DNA"/>
</dbReference>
<proteinExistence type="predicted"/>
<evidence type="ECO:0000313" key="3">
    <source>
        <dbReference type="Proteomes" id="UP000758603"/>
    </source>
</evidence>
<dbReference type="Proteomes" id="UP000758603">
    <property type="component" value="Unassembled WGS sequence"/>
</dbReference>
<protein>
    <submittedName>
        <fullName evidence="2">Uncharacterized protein</fullName>
    </submittedName>
</protein>
<accession>A0A9P8UV30</accession>
<organism evidence="2 3">
    <name type="scientific">Truncatella angustata</name>
    <dbReference type="NCBI Taxonomy" id="152316"/>
    <lineage>
        <taxon>Eukaryota</taxon>
        <taxon>Fungi</taxon>
        <taxon>Dikarya</taxon>
        <taxon>Ascomycota</taxon>
        <taxon>Pezizomycotina</taxon>
        <taxon>Sordariomycetes</taxon>
        <taxon>Xylariomycetidae</taxon>
        <taxon>Amphisphaeriales</taxon>
        <taxon>Sporocadaceae</taxon>
        <taxon>Truncatella</taxon>
    </lineage>
</organism>
<evidence type="ECO:0000313" key="2">
    <source>
        <dbReference type="EMBL" id="KAH6658870.1"/>
    </source>
</evidence>
<dbReference type="AlphaFoldDB" id="A0A9P8UV30"/>
<gene>
    <name evidence="2" type="ORF">BKA67DRAFT_529061</name>
</gene>
<comment type="caution">
    <text evidence="2">The sequence shown here is derived from an EMBL/GenBank/DDBJ whole genome shotgun (WGS) entry which is preliminary data.</text>
</comment>
<feature type="compositionally biased region" description="Basic and acidic residues" evidence="1">
    <location>
        <begin position="101"/>
        <end position="114"/>
    </location>
</feature>
<dbReference type="GeneID" id="70127896"/>
<dbReference type="RefSeq" id="XP_045963001.1">
    <property type="nucleotide sequence ID" value="XM_046099004.1"/>
</dbReference>
<keyword evidence="3" id="KW-1185">Reference proteome</keyword>
<feature type="region of interest" description="Disordered" evidence="1">
    <location>
        <begin position="101"/>
        <end position="123"/>
    </location>
</feature>
<evidence type="ECO:0000256" key="1">
    <source>
        <dbReference type="SAM" id="MobiDB-lite"/>
    </source>
</evidence>